<reference evidence="3 4" key="1">
    <citation type="journal article" date="2012" name="Environ. Microbiol.">
        <title>The genome of the ammonia-oxidizing Candidatus Nitrososphaera gargensis: insights into metabolic versatility and environmental adaptations.</title>
        <authorList>
            <person name="Spang A."/>
            <person name="Poehlein A."/>
            <person name="Offre P."/>
            <person name="Zumbragel S."/>
            <person name="Haider S."/>
            <person name="Rychlik N."/>
            <person name="Nowka B."/>
            <person name="Schmeisser C."/>
            <person name="Lebedeva E.V."/>
            <person name="Rattei T."/>
            <person name="Bohm C."/>
            <person name="Schmid M."/>
            <person name="Galushko A."/>
            <person name="Hatzenpichler R."/>
            <person name="Weinmaier T."/>
            <person name="Daniel R."/>
            <person name="Schleper C."/>
            <person name="Spieck E."/>
            <person name="Streit W."/>
            <person name="Wagner M."/>
        </authorList>
    </citation>
    <scope>NUCLEOTIDE SEQUENCE [LARGE SCALE GENOMIC DNA]</scope>
    <source>
        <strain evidence="4">Ga9.2</strain>
    </source>
</reference>
<dbReference type="PATRIC" id="fig|1237085.11.peg.2098"/>
<dbReference type="InterPro" id="IPR051126">
    <property type="entry name" value="Thiosulfate_sulfurtransferase"/>
</dbReference>
<protein>
    <submittedName>
        <fullName evidence="3">Putative thiosulfate sulfurtransferase</fullName>
    </submittedName>
</protein>
<dbReference type="SUPFAM" id="SSF52821">
    <property type="entry name" value="Rhodanese/Cell cycle control phosphatase"/>
    <property type="match status" value="2"/>
</dbReference>
<dbReference type="Pfam" id="PF00581">
    <property type="entry name" value="Rhodanese"/>
    <property type="match status" value="2"/>
</dbReference>
<dbReference type="InParanoid" id="K0IKM6"/>
<feature type="domain" description="Rhodanese" evidence="2">
    <location>
        <begin position="154"/>
        <end position="261"/>
    </location>
</feature>
<keyword evidence="4" id="KW-1185">Reference proteome</keyword>
<gene>
    <name evidence="3" type="ordered locus">Ngar_c21160</name>
</gene>
<dbReference type="Proteomes" id="UP000008037">
    <property type="component" value="Chromosome"/>
</dbReference>
<dbReference type="PROSITE" id="PS50206">
    <property type="entry name" value="RHODANESE_3"/>
    <property type="match status" value="2"/>
</dbReference>
<dbReference type="STRING" id="1237085.Ngar_c21160"/>
<dbReference type="CDD" id="cd01448">
    <property type="entry name" value="TST_Repeat_1"/>
    <property type="match status" value="1"/>
</dbReference>
<dbReference type="GO" id="GO:0004792">
    <property type="term" value="F:thiosulfate-cyanide sulfurtransferase activity"/>
    <property type="evidence" value="ECO:0007669"/>
    <property type="project" value="InterPro"/>
</dbReference>
<dbReference type="EMBL" id="CP002408">
    <property type="protein sequence ID" value="AFU59047.1"/>
    <property type="molecule type" value="Genomic_DNA"/>
</dbReference>
<dbReference type="KEGG" id="nga:Ngar_c21160"/>
<feature type="domain" description="Rhodanese" evidence="2">
    <location>
        <begin position="15"/>
        <end position="123"/>
    </location>
</feature>
<evidence type="ECO:0000259" key="2">
    <source>
        <dbReference type="PROSITE" id="PS50206"/>
    </source>
</evidence>
<dbReference type="BioCyc" id="CNIT1237085:G1324-2114-MONOMER"/>
<name>K0IKM6_NITGG</name>
<proteinExistence type="predicted"/>
<sequence length="266" mass="29980">MSLVMSAPELRRMLGNRNLLLVDTRPFSSYADSHIPGAVNIDLMQFHWIDTSKQGMAQFNKQATLLLSNIGVSKDKMVVFYDDVSGSSAARGVWLLLYFSHDKVAMLDGGFNKWKAEGFKTETKTHPFVHSNFNGKPDPRILADFSHIKSAIKKKKTVIIIDARSKEEYDGSAVRAAHAGHIPTAINIDWKDNLEQDAFKSLDKLEQMYKIPKDVEVITYCQGGYRAANSFVVLKMLGFKNARMYLGSWGEWGNRLDLPVETSSRK</sequence>
<dbReference type="PANTHER" id="PTHR43855">
    <property type="entry name" value="THIOSULFATE SULFURTRANSFERASE"/>
    <property type="match status" value="1"/>
</dbReference>
<accession>K0IKM6</accession>
<keyword evidence="3" id="KW-0808">Transferase</keyword>
<dbReference type="InterPro" id="IPR036873">
    <property type="entry name" value="Rhodanese-like_dom_sf"/>
</dbReference>
<dbReference type="PANTHER" id="PTHR43855:SF1">
    <property type="entry name" value="THIOSULFATE SULFURTRANSFERASE"/>
    <property type="match status" value="1"/>
</dbReference>
<dbReference type="HOGENOM" id="CLU_031618_1_7_2"/>
<evidence type="ECO:0000313" key="3">
    <source>
        <dbReference type="EMBL" id="AFU59047.1"/>
    </source>
</evidence>
<evidence type="ECO:0000256" key="1">
    <source>
        <dbReference type="ARBA" id="ARBA00022737"/>
    </source>
</evidence>
<dbReference type="PROSITE" id="PS00380">
    <property type="entry name" value="RHODANESE_1"/>
    <property type="match status" value="1"/>
</dbReference>
<dbReference type="AlphaFoldDB" id="K0IKM6"/>
<evidence type="ECO:0000313" key="4">
    <source>
        <dbReference type="Proteomes" id="UP000008037"/>
    </source>
</evidence>
<dbReference type="CDD" id="cd01449">
    <property type="entry name" value="TST_Repeat_2"/>
    <property type="match status" value="1"/>
</dbReference>
<dbReference type="Gene3D" id="3.40.250.10">
    <property type="entry name" value="Rhodanese-like domain"/>
    <property type="match status" value="2"/>
</dbReference>
<dbReference type="InterPro" id="IPR001763">
    <property type="entry name" value="Rhodanese-like_dom"/>
</dbReference>
<dbReference type="InterPro" id="IPR001307">
    <property type="entry name" value="Thiosulphate_STrfase_CS"/>
</dbReference>
<dbReference type="SMART" id="SM00450">
    <property type="entry name" value="RHOD"/>
    <property type="match status" value="2"/>
</dbReference>
<keyword evidence="1" id="KW-0677">Repeat</keyword>
<organism evidence="3 4">
    <name type="scientific">Nitrososphaera gargensis (strain Ga9.2)</name>
    <dbReference type="NCBI Taxonomy" id="1237085"/>
    <lineage>
        <taxon>Archaea</taxon>
        <taxon>Nitrososphaerota</taxon>
        <taxon>Nitrososphaeria</taxon>
        <taxon>Nitrososphaerales</taxon>
        <taxon>Nitrososphaeraceae</taxon>
        <taxon>Nitrososphaera</taxon>
    </lineage>
</organism>